<feature type="region of interest" description="Disordered" evidence="1">
    <location>
        <begin position="1"/>
        <end position="59"/>
    </location>
</feature>
<keyword evidence="3" id="KW-1185">Reference proteome</keyword>
<comment type="caution">
    <text evidence="2">The sequence shown here is derived from an EMBL/GenBank/DDBJ whole genome shotgun (WGS) entry which is preliminary data.</text>
</comment>
<feature type="compositionally biased region" description="Polar residues" evidence="1">
    <location>
        <begin position="292"/>
        <end position="305"/>
    </location>
</feature>
<feature type="compositionally biased region" description="Acidic residues" evidence="1">
    <location>
        <begin position="263"/>
        <end position="285"/>
    </location>
</feature>
<accession>A0ABR4LAS4</accession>
<feature type="compositionally biased region" description="Basic and acidic residues" evidence="1">
    <location>
        <begin position="1"/>
        <end position="22"/>
    </location>
</feature>
<feature type="compositionally biased region" description="Polar residues" evidence="1">
    <location>
        <begin position="36"/>
        <end position="58"/>
    </location>
</feature>
<dbReference type="RefSeq" id="XP_070905238.1">
    <property type="nucleotide sequence ID" value="XM_071038395.1"/>
</dbReference>
<feature type="compositionally biased region" description="Polar residues" evidence="1">
    <location>
        <begin position="217"/>
        <end position="230"/>
    </location>
</feature>
<name>A0ABR4LAS4_9EURO</name>
<evidence type="ECO:0000313" key="3">
    <source>
        <dbReference type="Proteomes" id="UP001610444"/>
    </source>
</evidence>
<evidence type="ECO:0000313" key="2">
    <source>
        <dbReference type="EMBL" id="KAL2860547.1"/>
    </source>
</evidence>
<organism evidence="2 3">
    <name type="scientific">Aspergillus pseudodeflectus</name>
    <dbReference type="NCBI Taxonomy" id="176178"/>
    <lineage>
        <taxon>Eukaryota</taxon>
        <taxon>Fungi</taxon>
        <taxon>Dikarya</taxon>
        <taxon>Ascomycota</taxon>
        <taxon>Pezizomycotina</taxon>
        <taxon>Eurotiomycetes</taxon>
        <taxon>Eurotiomycetidae</taxon>
        <taxon>Eurotiales</taxon>
        <taxon>Aspergillaceae</taxon>
        <taxon>Aspergillus</taxon>
        <taxon>Aspergillus subgen. Nidulantes</taxon>
    </lineage>
</organism>
<dbReference type="Proteomes" id="UP001610444">
    <property type="component" value="Unassembled WGS sequence"/>
</dbReference>
<dbReference type="GeneID" id="98153559"/>
<reference evidence="2 3" key="1">
    <citation type="submission" date="2024-07" db="EMBL/GenBank/DDBJ databases">
        <title>Section-level genome sequencing and comparative genomics of Aspergillus sections Usti and Cavernicolus.</title>
        <authorList>
            <consortium name="Lawrence Berkeley National Laboratory"/>
            <person name="Nybo J.L."/>
            <person name="Vesth T.C."/>
            <person name="Theobald S."/>
            <person name="Frisvad J.C."/>
            <person name="Larsen T.O."/>
            <person name="Kjaerboelling I."/>
            <person name="Rothschild-Mancinelli K."/>
            <person name="Lyhne E.K."/>
            <person name="Kogle M.E."/>
            <person name="Barry K."/>
            <person name="Clum A."/>
            <person name="Na H."/>
            <person name="Ledsgaard L."/>
            <person name="Lin J."/>
            <person name="Lipzen A."/>
            <person name="Kuo A."/>
            <person name="Riley R."/>
            <person name="Mondo S."/>
            <person name="LaButti K."/>
            <person name="Haridas S."/>
            <person name="Pangalinan J."/>
            <person name="Salamov A.A."/>
            <person name="Simmons B.A."/>
            <person name="Magnuson J.K."/>
            <person name="Chen J."/>
            <person name="Drula E."/>
            <person name="Henrissat B."/>
            <person name="Wiebenga A."/>
            <person name="Lubbers R.J."/>
            <person name="Gomes A.C."/>
            <person name="Macurrencykelacurrency M.R."/>
            <person name="Stajich J."/>
            <person name="Grigoriev I.V."/>
            <person name="Mortensen U.H."/>
            <person name="De vries R.P."/>
            <person name="Baker S.E."/>
            <person name="Andersen M.R."/>
        </authorList>
    </citation>
    <scope>NUCLEOTIDE SEQUENCE [LARGE SCALE GENOMIC DNA]</scope>
    <source>
        <strain evidence="2 3">CBS 756.74</strain>
    </source>
</reference>
<gene>
    <name evidence="2" type="ORF">BJX68DRAFT_225560</name>
</gene>
<dbReference type="EMBL" id="JBFXLR010000002">
    <property type="protein sequence ID" value="KAL2860547.1"/>
    <property type="molecule type" value="Genomic_DNA"/>
</dbReference>
<feature type="region of interest" description="Disordered" evidence="1">
    <location>
        <begin position="209"/>
        <end position="313"/>
    </location>
</feature>
<protein>
    <submittedName>
        <fullName evidence="2">Uncharacterized protein</fullName>
    </submittedName>
</protein>
<evidence type="ECO:0000256" key="1">
    <source>
        <dbReference type="SAM" id="MobiDB-lite"/>
    </source>
</evidence>
<proteinExistence type="predicted"/>
<sequence length="411" mass="45846">METTSRKAPSERRVVIKREREASVQLDAPASSPASTRTSYNTRSTENTALSTNTSPTGPSILRVTVEPRPGCKTVPFPPALKTLLEEWHEKKGREIPPCKYFYQKRRGGSVVSQAYDREGKEVKMTEFSISTPVAYGVLVAHYPDNSAKLVSSLFPGSRKHGSYYRGWSGIGHGFEEEATVVRHFANSKIPDVTYRPEAWPALEELLKKDDHKKGQPASTMQEARSSPSPETRKRTATQESINATPAKRHQTHQQESSSSGSEETDSSDEDEETDEEEPEGEEEEEKKTRVNQKPTVASSQNNGAEPQPANKPQLRFRLTFFKFRIQNVREFPEDECKTGKELFEKASAFFSIFDDAIQVKVLSCQIASCPDQHYIFAGSEGEFNLLLLQAQEAASALGKPLTIEVGLVRS</sequence>